<evidence type="ECO:0000313" key="1">
    <source>
        <dbReference type="EMBL" id="MDC3986798.1"/>
    </source>
</evidence>
<organism evidence="1 2">
    <name type="scientific">Polyangium jinanense</name>
    <dbReference type="NCBI Taxonomy" id="2829994"/>
    <lineage>
        <taxon>Bacteria</taxon>
        <taxon>Pseudomonadati</taxon>
        <taxon>Myxococcota</taxon>
        <taxon>Polyangia</taxon>
        <taxon>Polyangiales</taxon>
        <taxon>Polyangiaceae</taxon>
        <taxon>Polyangium</taxon>
    </lineage>
</organism>
<dbReference type="Proteomes" id="UP001151081">
    <property type="component" value="Unassembled WGS sequence"/>
</dbReference>
<comment type="caution">
    <text evidence="1">The sequence shown here is derived from an EMBL/GenBank/DDBJ whole genome shotgun (WGS) entry which is preliminary data.</text>
</comment>
<gene>
    <name evidence="1" type="ORF">KEG57_40365</name>
</gene>
<accession>A0A9X4AW06</accession>
<keyword evidence="2" id="KW-1185">Reference proteome</keyword>
<dbReference type="AlphaFoldDB" id="A0A9X4AW06"/>
<evidence type="ECO:0000313" key="2">
    <source>
        <dbReference type="Proteomes" id="UP001151081"/>
    </source>
</evidence>
<reference evidence="1 2" key="1">
    <citation type="submission" date="2021-04" db="EMBL/GenBank/DDBJ databases">
        <title>Genome analysis of Polyangium sp.</title>
        <authorList>
            <person name="Li Y."/>
            <person name="Wang J."/>
        </authorList>
    </citation>
    <scope>NUCLEOTIDE SEQUENCE [LARGE SCALE GENOMIC DNA]</scope>
    <source>
        <strain evidence="1 2">SDU14</strain>
    </source>
</reference>
<proteinExistence type="predicted"/>
<dbReference type="EMBL" id="JAGTJJ010000044">
    <property type="protein sequence ID" value="MDC3986798.1"/>
    <property type="molecule type" value="Genomic_DNA"/>
</dbReference>
<name>A0A9X4AW06_9BACT</name>
<sequence>MVLAASGLVGLGGCFSVADGVPPPRDAFYYPTGLVVSPGRTALFVANSDFDLQYNGGTVFALDLVKLRADGDKLRQAILDAAGSPASSGDPTAAACGTLGVGRNDNTTLYPGPCAPVSLSSYLQNGKAVTIGAFATDAVIAVKPNPCDDGRGARLFVPVRGDPSVTYFDITDDREISCDGAPLPAASPCSGSVCLECGATSSGGRCSRDFLVGRDPSDSQRGLTLPVEPIGIAVDERGESVVVVHPNEQTASTASLIVNRWESEPALEHYVAGLPPGATDLAAIPIARLAEENRAAIDYTPAFGVSYRSSPVFDVLRYNDDGGSSPARPFVTRSASVRIGTTASSTDSRGVAIDGTERRACEDACPTGAVRGSCLRACAEDHPLGVYMANRAPAALVIGQIETKFTEREGPNGPEVTGAFEEVAFHDSVPLAFGSSRVRMGQVIGLDGRPAWRVFALAYDSSFVFSYDPASRRVDNVIKTGRGPHAIAFDTERLRDEAGNLVLDEQGNPIWYSTMYVGHFTDSYVGVVDLDMRNHATFGAMYMTLGKPVPPKESQ</sequence>
<protein>
    <submittedName>
        <fullName evidence="1">Uncharacterized protein</fullName>
    </submittedName>
</protein>